<evidence type="ECO:0000256" key="1">
    <source>
        <dbReference type="ARBA" id="ARBA00022741"/>
    </source>
</evidence>
<sequence length="350" mass="40991">MDLKPEISDPRRDALNDWCAEKLNSVAGCPMKTGLETVSGDASFRRYFRAHTQNEKSFIVVDAPPEYENCQSFVEIAKSWRMQGVHTPEIHSVDLNRGYMLLEDFGDSLLYSGLNQSSVHNLYDSAFDALHTLQNTSLPSGYSLPLFDEARLRREMNLFPEWMLEKLLQIQLSEDEKKLVEGLFALLVKSAQEQPQVPVHLDYHSRNIMMLPDGLGLIDFQDAVLGPVTYDPVSLLRDCYIDWPQREVYQWLDQFAKRSTHLSNISVQDLHRWFDLMGTQRHIKVLGVFVRLWLRDGKEGYLKDIPRVYAYLCWVCKKYDELGEFSRWMREELTPRLKKQDWWQDHHLQS</sequence>
<reference evidence="4 5" key="1">
    <citation type="submission" date="2022-05" db="EMBL/GenBank/DDBJ databases">
        <authorList>
            <person name="Park J.-S."/>
        </authorList>
    </citation>
    <scope>NUCLEOTIDE SEQUENCE [LARGE SCALE GENOMIC DNA]</scope>
    <source>
        <strain evidence="4 5">2012CJ34-2</strain>
    </source>
</reference>
<comment type="caution">
    <text evidence="4">The sequence shown here is derived from an EMBL/GenBank/DDBJ whole genome shotgun (WGS) entry which is preliminary data.</text>
</comment>
<dbReference type="PANTHER" id="PTHR33540">
    <property type="entry name" value="TRNA THREONYLCARBAMOYLADENOSINE BIOSYNTHESIS PROTEIN TSAE"/>
    <property type="match status" value="1"/>
</dbReference>
<dbReference type="InterPro" id="IPR002575">
    <property type="entry name" value="Aminoglycoside_PTrfase"/>
</dbReference>
<accession>A0ABT0PK94</accession>
<dbReference type="Gene3D" id="3.30.200.20">
    <property type="entry name" value="Phosphorylase Kinase, domain 1"/>
    <property type="match status" value="1"/>
</dbReference>
<feature type="domain" description="Aminoglycoside phosphotransferase" evidence="3">
    <location>
        <begin position="36"/>
        <end position="250"/>
    </location>
</feature>
<dbReference type="RefSeq" id="WP_249701464.1">
    <property type="nucleotide sequence ID" value="NZ_JAMFLX010000033.1"/>
</dbReference>
<dbReference type="InterPro" id="IPR011009">
    <property type="entry name" value="Kinase-like_dom_sf"/>
</dbReference>
<keyword evidence="1" id="KW-0547">Nucleotide-binding</keyword>
<evidence type="ECO:0000259" key="3">
    <source>
        <dbReference type="Pfam" id="PF01636"/>
    </source>
</evidence>
<keyword evidence="5" id="KW-1185">Reference proteome</keyword>
<dbReference type="EMBL" id="JAMFLX010000033">
    <property type="protein sequence ID" value="MCL6271809.1"/>
    <property type="molecule type" value="Genomic_DNA"/>
</dbReference>
<keyword evidence="2" id="KW-0067">ATP-binding</keyword>
<name>A0ABT0PK94_9GAMM</name>
<evidence type="ECO:0000313" key="5">
    <source>
        <dbReference type="Proteomes" id="UP001203338"/>
    </source>
</evidence>
<evidence type="ECO:0000256" key="2">
    <source>
        <dbReference type="ARBA" id="ARBA00022840"/>
    </source>
</evidence>
<evidence type="ECO:0000313" key="4">
    <source>
        <dbReference type="EMBL" id="MCL6271809.1"/>
    </source>
</evidence>
<organism evidence="4 5">
    <name type="scientific">Parendozoicomonas callyspongiae</name>
    <dbReference type="NCBI Taxonomy" id="2942213"/>
    <lineage>
        <taxon>Bacteria</taxon>
        <taxon>Pseudomonadati</taxon>
        <taxon>Pseudomonadota</taxon>
        <taxon>Gammaproteobacteria</taxon>
        <taxon>Oceanospirillales</taxon>
        <taxon>Endozoicomonadaceae</taxon>
        <taxon>Parendozoicomonas</taxon>
    </lineage>
</organism>
<gene>
    <name evidence="4" type="ORF">M3P05_17965</name>
</gene>
<dbReference type="Gene3D" id="3.90.1200.10">
    <property type="match status" value="1"/>
</dbReference>
<dbReference type="SUPFAM" id="SSF56112">
    <property type="entry name" value="Protein kinase-like (PK-like)"/>
    <property type="match status" value="1"/>
</dbReference>
<dbReference type="PANTHER" id="PTHR33540:SF1">
    <property type="entry name" value="N-ACETYLMURAMATE_N-ACETYLGLUCOSAMINE KINASE"/>
    <property type="match status" value="1"/>
</dbReference>
<dbReference type="Pfam" id="PF01636">
    <property type="entry name" value="APH"/>
    <property type="match status" value="1"/>
</dbReference>
<proteinExistence type="predicted"/>
<dbReference type="Proteomes" id="UP001203338">
    <property type="component" value="Unassembled WGS sequence"/>
</dbReference>
<protein>
    <submittedName>
        <fullName evidence="4">Phosphotransferase</fullName>
    </submittedName>
</protein>